<dbReference type="EMBL" id="JH717923">
    <property type="protein sequence ID" value="EWZ28516.1"/>
    <property type="molecule type" value="Genomic_DNA"/>
</dbReference>
<evidence type="ECO:0000256" key="3">
    <source>
        <dbReference type="SAM" id="Coils"/>
    </source>
</evidence>
<proteinExistence type="predicted"/>
<dbReference type="GO" id="GO:0090575">
    <property type="term" value="C:RNA polymerase II transcription regulator complex"/>
    <property type="evidence" value="ECO:0007669"/>
    <property type="project" value="TreeGrafter"/>
</dbReference>
<dbReference type="VEuPathDB" id="FungiDB:FOZG_17827"/>
<name>W9J9H9_FUSOX</name>
<feature type="compositionally biased region" description="Basic residues" evidence="4">
    <location>
        <begin position="27"/>
        <end position="36"/>
    </location>
</feature>
<dbReference type="GO" id="GO:0001228">
    <property type="term" value="F:DNA-binding transcription activator activity, RNA polymerase II-specific"/>
    <property type="evidence" value="ECO:0007669"/>
    <property type="project" value="TreeGrafter"/>
</dbReference>
<feature type="coiled-coil region" evidence="3">
    <location>
        <begin position="40"/>
        <end position="67"/>
    </location>
</feature>
<dbReference type="AlphaFoldDB" id="W9J9H9"/>
<comment type="subcellular location">
    <subcellularLocation>
        <location evidence="1">Nucleus</location>
    </subcellularLocation>
</comment>
<evidence type="ECO:0000313" key="5">
    <source>
        <dbReference type="EMBL" id="EWZ28516.1"/>
    </source>
</evidence>
<feature type="region of interest" description="Disordered" evidence="4">
    <location>
        <begin position="1"/>
        <end position="37"/>
    </location>
</feature>
<dbReference type="PANTHER" id="PTHR40621:SF6">
    <property type="entry name" value="AP-1-LIKE TRANSCRIPTION FACTOR YAP1-RELATED"/>
    <property type="match status" value="1"/>
</dbReference>
<protein>
    <submittedName>
        <fullName evidence="5">Uncharacterized protein</fullName>
    </submittedName>
</protein>
<sequence length="331" mass="36044">MAPGSPSTRRPRTKRVSAQHTRERVRNNQRRHRARRKDYIATLEEKLGEAEQTISTLRDQIEALQATLTRYRHYQNDQNRANCRTPLPQQPQSLGGTSSPPLAGSDGEAFLSSSVAADTEDFGAWKLPAPASRKSLVSNDLPGPHLKAVTSSPAESPQAFVSIAQSYESITKLPLAVGSASTFSPRAAPELTFTAVSYQAVAETGSLLPETVIPDQVLTSTTSCCFSDPSSGAQSTVNTINRMPPLPCQEIPLLMPAYVLESAIEANSYRESTMLCSEAYILIAQQNFKGISQRDVATWLWDGFHSSLPQGEGCRVNTDLLFSLLAFISDT</sequence>
<organism evidence="5">
    <name type="scientific">Fusarium oxysporum Fo47</name>
    <dbReference type="NCBI Taxonomy" id="660027"/>
    <lineage>
        <taxon>Eukaryota</taxon>
        <taxon>Fungi</taxon>
        <taxon>Dikarya</taxon>
        <taxon>Ascomycota</taxon>
        <taxon>Pezizomycotina</taxon>
        <taxon>Sordariomycetes</taxon>
        <taxon>Hypocreomycetidae</taxon>
        <taxon>Hypocreales</taxon>
        <taxon>Nectriaceae</taxon>
        <taxon>Fusarium</taxon>
        <taxon>Fusarium oxysporum species complex</taxon>
    </lineage>
</organism>
<dbReference type="HOGENOM" id="CLU_785495_0_0_1"/>
<accession>W9J9H9</accession>
<dbReference type="CDD" id="cd14688">
    <property type="entry name" value="bZIP_YAP"/>
    <property type="match status" value="1"/>
</dbReference>
<feature type="region of interest" description="Disordered" evidence="4">
    <location>
        <begin position="80"/>
        <end position="108"/>
    </location>
</feature>
<evidence type="ECO:0000256" key="1">
    <source>
        <dbReference type="ARBA" id="ARBA00004123"/>
    </source>
</evidence>
<keyword evidence="2" id="KW-0539">Nucleus</keyword>
<dbReference type="Gene3D" id="1.20.5.170">
    <property type="match status" value="1"/>
</dbReference>
<reference evidence="5" key="2">
    <citation type="submission" date="2012-06" db="EMBL/GenBank/DDBJ databases">
        <title>Annotation of the Genome Sequence of Fusarium oxysporum Fo47.</title>
        <authorList>
            <consortium name="The Broad Institute Genomics Platform"/>
            <person name="Ma L.-J."/>
            <person name="Corby-Kistler H."/>
            <person name="Broz K."/>
            <person name="Gale L.R."/>
            <person name="Jonkers W."/>
            <person name="O'Donnell K."/>
            <person name="Ploetz R."/>
            <person name="Steinberg C."/>
            <person name="Schwartz D.C."/>
            <person name="VanEtten H."/>
            <person name="Zhou S."/>
            <person name="Young S.K."/>
            <person name="Zeng Q."/>
            <person name="Gargeya S."/>
            <person name="Fitzgerald M."/>
            <person name="Abouelleil A."/>
            <person name="Alvarado L."/>
            <person name="Chapman S.B."/>
            <person name="Gainer-Dewar J."/>
            <person name="Goldberg J."/>
            <person name="Griggs A."/>
            <person name="Gujja S."/>
            <person name="Hansen M."/>
            <person name="Howarth C."/>
            <person name="Imamovic A."/>
            <person name="Ireland A."/>
            <person name="Larimer J."/>
            <person name="McCowan C."/>
            <person name="Murphy C."/>
            <person name="Pearson M."/>
            <person name="Poon T.W."/>
            <person name="Priest M."/>
            <person name="Roberts A."/>
            <person name="Saif S."/>
            <person name="Shea T."/>
            <person name="Sykes S."/>
            <person name="Wortman J."/>
            <person name="Nusbaum C."/>
            <person name="Birren B."/>
        </authorList>
    </citation>
    <scope>NUCLEOTIDE SEQUENCE</scope>
    <source>
        <strain evidence="5">Fo47</strain>
    </source>
</reference>
<gene>
    <name evidence="5" type="ORF">FOZG_17827</name>
</gene>
<dbReference type="Proteomes" id="UP000030766">
    <property type="component" value="Unassembled WGS sequence"/>
</dbReference>
<keyword evidence="3" id="KW-0175">Coiled coil</keyword>
<dbReference type="PANTHER" id="PTHR40621">
    <property type="entry name" value="TRANSCRIPTION FACTOR KAPC-RELATED"/>
    <property type="match status" value="1"/>
</dbReference>
<dbReference type="GO" id="GO:0000976">
    <property type="term" value="F:transcription cis-regulatory region binding"/>
    <property type="evidence" value="ECO:0007669"/>
    <property type="project" value="InterPro"/>
</dbReference>
<evidence type="ECO:0000256" key="2">
    <source>
        <dbReference type="ARBA" id="ARBA00023242"/>
    </source>
</evidence>
<evidence type="ECO:0000256" key="4">
    <source>
        <dbReference type="SAM" id="MobiDB-lite"/>
    </source>
</evidence>
<reference evidence="5" key="1">
    <citation type="submission" date="2011-06" db="EMBL/GenBank/DDBJ databases">
        <title>The Genome Sequence of Fusarium oxysporum Fo47.</title>
        <authorList>
            <consortium name="The Broad Institute Genome Sequencing Platform"/>
            <person name="Ma L.-J."/>
            <person name="Gale L.R."/>
            <person name="Schwartz D.C."/>
            <person name="Zhou S."/>
            <person name="Corby-Kistler H."/>
            <person name="Young S.K."/>
            <person name="Zeng Q."/>
            <person name="Gargeya S."/>
            <person name="Fitzgerald M."/>
            <person name="Haas B."/>
            <person name="Abouelleil A."/>
            <person name="Alvarado L."/>
            <person name="Arachchi H.M."/>
            <person name="Berlin A."/>
            <person name="Brown A."/>
            <person name="Chapman S.B."/>
            <person name="Chen Z."/>
            <person name="Dunbar C."/>
            <person name="Freedman E."/>
            <person name="Gearin G."/>
            <person name="Gellesch M."/>
            <person name="Goldberg J."/>
            <person name="Griggs A."/>
            <person name="Gujja S."/>
            <person name="Heiman D."/>
            <person name="Howarth C."/>
            <person name="Larson L."/>
            <person name="Lui A."/>
            <person name="MacDonald P.J.P."/>
            <person name="Mehta T."/>
            <person name="Montmayeur A."/>
            <person name="Murphy C."/>
            <person name="Neiman D."/>
            <person name="Pearson M."/>
            <person name="Priest M."/>
            <person name="Roberts A."/>
            <person name="Saif S."/>
            <person name="Shea T."/>
            <person name="Shenoy N."/>
            <person name="Sisk P."/>
            <person name="Stolte C."/>
            <person name="Sykes S."/>
            <person name="Wortman J."/>
            <person name="Nusbaum C."/>
            <person name="Birren B."/>
        </authorList>
    </citation>
    <scope>NUCLEOTIDE SEQUENCE [LARGE SCALE GENOMIC DNA]</scope>
    <source>
        <strain evidence="5">Fo47</strain>
    </source>
</reference>
<feature type="compositionally biased region" description="Polar residues" evidence="4">
    <location>
        <begin position="90"/>
        <end position="100"/>
    </location>
</feature>
<dbReference type="InterPro" id="IPR050936">
    <property type="entry name" value="AP-1-like"/>
</dbReference>